<dbReference type="OrthoDB" id="1081007at2759"/>
<dbReference type="InterPro" id="IPR000101">
    <property type="entry name" value="GGT_peptidase"/>
</dbReference>
<dbReference type="GO" id="GO:0006751">
    <property type="term" value="P:glutathione catabolic process"/>
    <property type="evidence" value="ECO:0007669"/>
    <property type="project" value="InterPro"/>
</dbReference>
<evidence type="ECO:0000256" key="2">
    <source>
        <dbReference type="SAM" id="Phobius"/>
    </source>
</evidence>
<feature type="transmembrane region" description="Helical" evidence="2">
    <location>
        <begin position="17"/>
        <end position="37"/>
    </location>
</feature>
<keyword evidence="4" id="KW-1185">Reference proteome</keyword>
<evidence type="ECO:0000313" key="4">
    <source>
        <dbReference type="Proteomes" id="UP000198287"/>
    </source>
</evidence>
<evidence type="ECO:0000313" key="3">
    <source>
        <dbReference type="EMBL" id="OXA60414.1"/>
    </source>
</evidence>
<dbReference type="SUPFAM" id="SSF52047">
    <property type="entry name" value="RNI-like"/>
    <property type="match status" value="1"/>
</dbReference>
<dbReference type="GO" id="GO:0036374">
    <property type="term" value="F:glutathione hydrolase activity"/>
    <property type="evidence" value="ECO:0007669"/>
    <property type="project" value="InterPro"/>
</dbReference>
<comment type="caution">
    <text evidence="3">The sequence shown here is derived from an EMBL/GenBank/DDBJ whole genome shotgun (WGS) entry which is preliminary data.</text>
</comment>
<dbReference type="InterPro" id="IPR029055">
    <property type="entry name" value="Ntn_hydrolases_N"/>
</dbReference>
<dbReference type="PRINTS" id="PR01210">
    <property type="entry name" value="GGTRANSPTASE"/>
</dbReference>
<dbReference type="Gene3D" id="3.80.10.10">
    <property type="entry name" value="Ribonuclease Inhibitor"/>
    <property type="match status" value="1"/>
</dbReference>
<keyword evidence="2" id="KW-0472">Membrane</keyword>
<protein>
    <submittedName>
        <fullName evidence="3">Gamma-glutamyltranspeptidase 1</fullName>
    </submittedName>
</protein>
<dbReference type="Pfam" id="PF01019">
    <property type="entry name" value="G_glu_transpept"/>
    <property type="match status" value="1"/>
</dbReference>
<dbReference type="SUPFAM" id="SSF56235">
    <property type="entry name" value="N-terminal nucleophile aminohydrolases (Ntn hydrolases)"/>
    <property type="match status" value="1"/>
</dbReference>
<dbReference type="EMBL" id="LNIX01000002">
    <property type="protein sequence ID" value="OXA60414.1"/>
    <property type="molecule type" value="Genomic_DNA"/>
</dbReference>
<dbReference type="Proteomes" id="UP000198287">
    <property type="component" value="Unassembled WGS sequence"/>
</dbReference>
<proteinExistence type="predicted"/>
<accession>A0A226ETM2</accession>
<dbReference type="PANTHER" id="PTHR11686">
    <property type="entry name" value="GAMMA GLUTAMYL TRANSPEPTIDASE"/>
    <property type="match status" value="1"/>
</dbReference>
<name>A0A226ETM2_FOLCA</name>
<keyword evidence="2" id="KW-1133">Transmembrane helix</keyword>
<reference evidence="3 4" key="1">
    <citation type="submission" date="2015-12" db="EMBL/GenBank/DDBJ databases">
        <title>The genome of Folsomia candida.</title>
        <authorList>
            <person name="Faddeeva A."/>
            <person name="Derks M.F."/>
            <person name="Anvar Y."/>
            <person name="Smit S."/>
            <person name="Van Straalen N."/>
            <person name="Roelofs D."/>
        </authorList>
    </citation>
    <scope>NUCLEOTIDE SEQUENCE [LARGE SCALE GENOMIC DNA]</scope>
    <source>
        <strain evidence="3 4">VU population</strain>
        <tissue evidence="3">Whole body</tissue>
    </source>
</reference>
<gene>
    <name evidence="3" type="ORF">Fcan01_06286</name>
</gene>
<feature type="binding site" evidence="1">
    <location>
        <position position="131"/>
    </location>
    <ligand>
        <name>L-glutamate</name>
        <dbReference type="ChEBI" id="CHEBI:29985"/>
    </ligand>
</feature>
<evidence type="ECO:0000256" key="1">
    <source>
        <dbReference type="PIRSR" id="PIRSR600101-2"/>
    </source>
</evidence>
<keyword evidence="2" id="KW-0812">Transmembrane</keyword>
<dbReference type="AlphaFoldDB" id="A0A226ETM2"/>
<dbReference type="PANTHER" id="PTHR11686:SF9">
    <property type="entry name" value="RE13973P"/>
    <property type="match status" value="1"/>
</dbReference>
<dbReference type="GO" id="GO:0005886">
    <property type="term" value="C:plasma membrane"/>
    <property type="evidence" value="ECO:0007669"/>
    <property type="project" value="TreeGrafter"/>
</dbReference>
<dbReference type="InterPro" id="IPR032675">
    <property type="entry name" value="LRR_dom_sf"/>
</dbReference>
<organism evidence="3 4">
    <name type="scientific">Folsomia candida</name>
    <name type="common">Springtail</name>
    <dbReference type="NCBI Taxonomy" id="158441"/>
    <lineage>
        <taxon>Eukaryota</taxon>
        <taxon>Metazoa</taxon>
        <taxon>Ecdysozoa</taxon>
        <taxon>Arthropoda</taxon>
        <taxon>Hexapoda</taxon>
        <taxon>Collembola</taxon>
        <taxon>Entomobryomorpha</taxon>
        <taxon>Isotomoidea</taxon>
        <taxon>Isotomidae</taxon>
        <taxon>Proisotominae</taxon>
        <taxon>Folsomia</taxon>
    </lineage>
</organism>
<sequence>MEIYSRPPNRLDAHRKVVLFATLGIALATITAGIVVWQTYDPERSRQLPVFPEPSPSPMGQYDRAAVSCDAPVCADIGKDVLLEGGTVVDAGIATLLCMGVIQTQSMGVGGGFLMVLYNATTRTSVALTAREKAPLLAFEDMFEGNPNISARGPLAVAVPGELKGYWEMYQRHGGGVPWSRLVQPTITLCEQGFNVSRHAANALAGQSERIKTTPSMAEIFINNATGEVWREGDRMRRPALARTLAAIAGDVDGGNLLYMDTLLMRNFVDDLRDLGGIMTYQDMLSYTKIRDMESQGKQTAVEIALTNPMILTEILQQSSAPLKDCRLVCHFWNDMVLTLPDTRLALRPVKKDKRRYVLNDPFPFFVACITLDDRLAKRISATCSTSLSDPTRCIDSFVTKLIYICDKFIDIVQILEISIDYEECLKTVYQVLKNFCPNLKQLRITATLATRWRNLLVGSEILPESLPEPKSNLISLAVSSNQISPFLSSLIEVIVAASPNLRNVTLPWELCPNFANSKHLDTLMIELDRTRAIDITLEDDKLSVLLRMLAQVGDQLVSLTFCDPRRKEGIDMNDFDNSKLTEFRFPKSMSKLRNFRNEMVDIFQCRDLLRNIESLPVLETLVIGKTSKRSNCVDEIFRSIFHTDKIFLSVKNLTILEMNDPTLLERLKTSFPNLASLEVKTFCRTDYQGFEIRMELGVALTALGRWEGLKRLRLWVPSDQAEMINAIRALLEVLKTFEAELYTWDLVSHELTIEEMDLFKQLLLAMDRMDNVKIFNLSLGDESLKTISAFMVSNELVVSKFKIFLGRSMCPGMD</sequence>